<feature type="signal peptide" evidence="1">
    <location>
        <begin position="1"/>
        <end position="19"/>
    </location>
</feature>
<proteinExistence type="predicted"/>
<dbReference type="EMBL" id="LAFY01000046">
    <property type="protein sequence ID" value="KJY02472.1"/>
    <property type="molecule type" value="Genomic_DNA"/>
</dbReference>
<evidence type="ECO:0000256" key="1">
    <source>
        <dbReference type="SAM" id="SignalP"/>
    </source>
</evidence>
<name>A0A0F4GYK5_9PEZI</name>
<reference evidence="2 3" key="1">
    <citation type="submission" date="2015-03" db="EMBL/GenBank/DDBJ databases">
        <title>RNA-seq based gene annotation and comparative genomics of four Zymoseptoria species reveal species-specific pathogenicity related genes and transposable element activity.</title>
        <authorList>
            <person name="Grandaubert J."/>
            <person name="Bhattacharyya A."/>
            <person name="Stukenbrock E.H."/>
        </authorList>
    </citation>
    <scope>NUCLEOTIDE SEQUENCE [LARGE SCALE GENOMIC DNA]</scope>
    <source>
        <strain evidence="2 3">Zb18110</strain>
    </source>
</reference>
<keyword evidence="1" id="KW-0732">Signal</keyword>
<feature type="chain" id="PRO_5002469142" evidence="1">
    <location>
        <begin position="20"/>
        <end position="290"/>
    </location>
</feature>
<gene>
    <name evidence="2" type="ORF">TI39_contig49g00021</name>
</gene>
<organism evidence="2 3">
    <name type="scientific">Zymoseptoria brevis</name>
    <dbReference type="NCBI Taxonomy" id="1047168"/>
    <lineage>
        <taxon>Eukaryota</taxon>
        <taxon>Fungi</taxon>
        <taxon>Dikarya</taxon>
        <taxon>Ascomycota</taxon>
        <taxon>Pezizomycotina</taxon>
        <taxon>Dothideomycetes</taxon>
        <taxon>Dothideomycetidae</taxon>
        <taxon>Mycosphaerellales</taxon>
        <taxon>Mycosphaerellaceae</taxon>
        <taxon>Zymoseptoria</taxon>
    </lineage>
</organism>
<evidence type="ECO:0000313" key="3">
    <source>
        <dbReference type="Proteomes" id="UP000033647"/>
    </source>
</evidence>
<dbReference type="AlphaFoldDB" id="A0A0F4GYK5"/>
<keyword evidence="3" id="KW-1185">Reference proteome</keyword>
<comment type="caution">
    <text evidence="2">The sequence shown here is derived from an EMBL/GenBank/DDBJ whole genome shotgun (WGS) entry which is preliminary data.</text>
</comment>
<dbReference type="OrthoDB" id="5315403at2759"/>
<protein>
    <submittedName>
        <fullName evidence="2">Uncharacterized protein</fullName>
    </submittedName>
</protein>
<evidence type="ECO:0000313" key="2">
    <source>
        <dbReference type="EMBL" id="KJY02472.1"/>
    </source>
</evidence>
<sequence>MKSSLTVLTLAAAASFLYAAASPTLKIRQNDVPKCVDGRGDGLRSYDSRSQCEDGCKSLKEEADGYNKGGICSGFCTTYPGPQSFGIIIRCNVHLQVRLERDALHIRIRNSIDLRQQRLHQHDGQHATPYFLILPPRHIGCSDPTHESDPHLLTLIPRIPHLLRADSSPTSGLTFTTSLLPTVGQCFNLADIFTNRTIPSTNNQTYSVTNFETYDPTANYSSIHYSQPNTSTTADPGQRAARAVYLYSASDCQQGNVDDNGETLEPYFVWSCQNLGECFEVGNWGGEFCG</sequence>
<accession>A0A0F4GYK5</accession>
<dbReference type="Proteomes" id="UP000033647">
    <property type="component" value="Unassembled WGS sequence"/>
</dbReference>